<gene>
    <name evidence="1" type="primary">CBX1_3</name>
    <name evidence="1" type="ORF">DSO57_1031861</name>
</gene>
<accession>A0ACC2TBQ3</accession>
<dbReference type="Proteomes" id="UP001165960">
    <property type="component" value="Unassembled WGS sequence"/>
</dbReference>
<keyword evidence="2" id="KW-1185">Reference proteome</keyword>
<sequence>MTSSQRDPLSYSVFLMTFFCPFCQKDFLFLFSRKSRFTAVPPGCCPQEPNTTGFLPETPEPIVVDGTPEYEMEAVVASRQIRKSLKYCVKWKDYPSYNNSWVSSPNCGNCWDLIQEFHTNNPLALGPPKSLLALKIPKAHKNFSVATLPQGGMQPQERGKNNVNPLSPLALDQKNFPATPIKGPKITAKPLKSQGNLAHTVDKRFVLAYPADLPALVVPS</sequence>
<evidence type="ECO:0000313" key="2">
    <source>
        <dbReference type="Proteomes" id="UP001165960"/>
    </source>
</evidence>
<evidence type="ECO:0000313" key="1">
    <source>
        <dbReference type="EMBL" id="KAJ9071983.1"/>
    </source>
</evidence>
<reference evidence="1" key="1">
    <citation type="submission" date="2022-04" db="EMBL/GenBank/DDBJ databases">
        <title>Genome of the entomopathogenic fungus Entomophthora muscae.</title>
        <authorList>
            <person name="Elya C."/>
            <person name="Lovett B.R."/>
            <person name="Lee E."/>
            <person name="Macias A.M."/>
            <person name="Hajek A.E."/>
            <person name="De Bivort B.L."/>
            <person name="Kasson M.T."/>
            <person name="De Fine Licht H.H."/>
            <person name="Stajich J.E."/>
        </authorList>
    </citation>
    <scope>NUCLEOTIDE SEQUENCE</scope>
    <source>
        <strain evidence="1">Berkeley</strain>
    </source>
</reference>
<proteinExistence type="predicted"/>
<comment type="caution">
    <text evidence="1">The sequence shown here is derived from an EMBL/GenBank/DDBJ whole genome shotgun (WGS) entry which is preliminary data.</text>
</comment>
<organism evidence="1 2">
    <name type="scientific">Entomophthora muscae</name>
    <dbReference type="NCBI Taxonomy" id="34485"/>
    <lineage>
        <taxon>Eukaryota</taxon>
        <taxon>Fungi</taxon>
        <taxon>Fungi incertae sedis</taxon>
        <taxon>Zoopagomycota</taxon>
        <taxon>Entomophthoromycotina</taxon>
        <taxon>Entomophthoromycetes</taxon>
        <taxon>Entomophthorales</taxon>
        <taxon>Entomophthoraceae</taxon>
        <taxon>Entomophthora</taxon>
    </lineage>
</organism>
<dbReference type="EMBL" id="QTSX02003073">
    <property type="protein sequence ID" value="KAJ9071983.1"/>
    <property type="molecule type" value="Genomic_DNA"/>
</dbReference>
<protein>
    <submittedName>
        <fullName evidence="1">Chromobox protein 1</fullName>
    </submittedName>
</protein>
<name>A0ACC2TBQ3_9FUNG</name>